<evidence type="ECO:0000313" key="2">
    <source>
        <dbReference type="EMBL" id="GAH41639.1"/>
    </source>
</evidence>
<keyword evidence="1" id="KW-0472">Membrane</keyword>
<keyword evidence="1" id="KW-1133">Transmembrane helix</keyword>
<dbReference type="AlphaFoldDB" id="X1GJ51"/>
<evidence type="ECO:0000256" key="1">
    <source>
        <dbReference type="SAM" id="Phobius"/>
    </source>
</evidence>
<proteinExistence type="predicted"/>
<keyword evidence="1" id="KW-0812">Transmembrane</keyword>
<accession>X1GJ51</accession>
<reference evidence="2" key="1">
    <citation type="journal article" date="2014" name="Front. Microbiol.">
        <title>High frequency of phylogenetically diverse reductive dehalogenase-homologous genes in deep subseafloor sedimentary metagenomes.</title>
        <authorList>
            <person name="Kawai M."/>
            <person name="Futagami T."/>
            <person name="Toyoda A."/>
            <person name="Takaki Y."/>
            <person name="Nishi S."/>
            <person name="Hori S."/>
            <person name="Arai W."/>
            <person name="Tsubouchi T."/>
            <person name="Morono Y."/>
            <person name="Uchiyama I."/>
            <person name="Ito T."/>
            <person name="Fujiyama A."/>
            <person name="Inagaki F."/>
            <person name="Takami H."/>
        </authorList>
    </citation>
    <scope>NUCLEOTIDE SEQUENCE</scope>
    <source>
        <strain evidence="2">Expedition CK06-06</strain>
    </source>
</reference>
<organism evidence="2">
    <name type="scientific">marine sediment metagenome</name>
    <dbReference type="NCBI Taxonomy" id="412755"/>
    <lineage>
        <taxon>unclassified sequences</taxon>
        <taxon>metagenomes</taxon>
        <taxon>ecological metagenomes</taxon>
    </lineage>
</organism>
<name>X1GJ51_9ZZZZ</name>
<protein>
    <submittedName>
        <fullName evidence="2">Uncharacterized protein</fullName>
    </submittedName>
</protein>
<sequence>MLAKMASTTGGFLVGIGLCIILISFGGFQVIDAYSEEIETAQYYAYQMYQTTHSSTYLGVMDALDTISPYVIELADILNNPLT</sequence>
<gene>
    <name evidence="2" type="ORF">S03H2_18832</name>
</gene>
<comment type="caution">
    <text evidence="2">The sequence shown here is derived from an EMBL/GenBank/DDBJ whole genome shotgun (WGS) entry which is preliminary data.</text>
</comment>
<dbReference type="EMBL" id="BARU01009791">
    <property type="protein sequence ID" value="GAH41639.1"/>
    <property type="molecule type" value="Genomic_DNA"/>
</dbReference>
<feature type="transmembrane region" description="Helical" evidence="1">
    <location>
        <begin position="12"/>
        <end position="31"/>
    </location>
</feature>
<feature type="non-terminal residue" evidence="2">
    <location>
        <position position="83"/>
    </location>
</feature>